<dbReference type="InterPro" id="IPR010640">
    <property type="entry name" value="Low_temperature_requirement_A"/>
</dbReference>
<evidence type="ECO:0000313" key="2">
    <source>
        <dbReference type="EMBL" id="UWZ55750.1"/>
    </source>
</evidence>
<keyword evidence="3" id="KW-1185">Reference proteome</keyword>
<feature type="transmembrane region" description="Helical" evidence="1">
    <location>
        <begin position="364"/>
        <end position="385"/>
    </location>
</feature>
<dbReference type="Proteomes" id="UP001058003">
    <property type="component" value="Chromosome"/>
</dbReference>
<keyword evidence="1" id="KW-0812">Transmembrane</keyword>
<evidence type="ECO:0000313" key="3">
    <source>
        <dbReference type="Proteomes" id="UP001058003"/>
    </source>
</evidence>
<feature type="transmembrane region" description="Helical" evidence="1">
    <location>
        <begin position="258"/>
        <end position="282"/>
    </location>
</feature>
<dbReference type="PANTHER" id="PTHR36840">
    <property type="entry name" value="BLL5714 PROTEIN"/>
    <property type="match status" value="1"/>
</dbReference>
<keyword evidence="1" id="KW-0472">Membrane</keyword>
<dbReference type="AlphaFoldDB" id="A0A9Q9MID6"/>
<feature type="transmembrane region" description="Helical" evidence="1">
    <location>
        <begin position="192"/>
        <end position="211"/>
    </location>
</feature>
<evidence type="ECO:0000256" key="1">
    <source>
        <dbReference type="SAM" id="Phobius"/>
    </source>
</evidence>
<sequence>MAERQDELPGLLERQLRHRLRAMAGRDPRQRGRATTPLELLYDLTYVIAFAAAADQLAHHLSEGHVGAAVGAYAFAIFSVTWAWMNFTWFSSGYDNDDAVFRVATLVQMIGVIVLTFGLPVSFEAAARGESPNNILLVVGYIIMRVPLVGLWLRAARQDRQRRRTAVGYAVAIGVAQTGWLLSALLPLPVAVTVGVLAGLAVAEMVAPVLLERRLGAAPWNAGHIAERFGLLTLITLGEVVAATTNAVAVLIREQGWTPAAVVIIASGIVLATALWWAYFLVPSRPILERWPERTFAWRYAHLPIFGAIAAVGAGLRVATAAVEDKRLTAVHIALSLAVPTAVLLLMIFATWSLLMRSYDLTHIPLLVLSLLPLAGAVAAPPLLGSTGPIDPAGGPGLTWLVVIVALVALSALVEVVGHERVGFRHTVRVLDARR</sequence>
<gene>
    <name evidence="2" type="ORF">Daura_05985</name>
</gene>
<feature type="transmembrane region" description="Helical" evidence="1">
    <location>
        <begin position="303"/>
        <end position="323"/>
    </location>
</feature>
<feature type="transmembrane region" description="Helical" evidence="1">
    <location>
        <begin position="397"/>
        <end position="417"/>
    </location>
</feature>
<dbReference type="RefSeq" id="WP_081970618.1">
    <property type="nucleotide sequence ID" value="NZ_CP073767.1"/>
</dbReference>
<organism evidence="2 3">
    <name type="scientific">Dactylosporangium aurantiacum</name>
    <dbReference type="NCBI Taxonomy" id="35754"/>
    <lineage>
        <taxon>Bacteria</taxon>
        <taxon>Bacillati</taxon>
        <taxon>Actinomycetota</taxon>
        <taxon>Actinomycetes</taxon>
        <taxon>Micromonosporales</taxon>
        <taxon>Micromonosporaceae</taxon>
        <taxon>Dactylosporangium</taxon>
    </lineage>
</organism>
<dbReference type="KEGG" id="daur:Daura_05985"/>
<dbReference type="OrthoDB" id="7698234at2"/>
<dbReference type="Pfam" id="PF06772">
    <property type="entry name" value="LtrA"/>
    <property type="match status" value="1"/>
</dbReference>
<feature type="transmembrane region" description="Helical" evidence="1">
    <location>
        <begin position="231"/>
        <end position="252"/>
    </location>
</feature>
<feature type="transmembrane region" description="Helical" evidence="1">
    <location>
        <begin position="166"/>
        <end position="186"/>
    </location>
</feature>
<feature type="transmembrane region" description="Helical" evidence="1">
    <location>
        <begin position="64"/>
        <end position="87"/>
    </location>
</feature>
<proteinExistence type="predicted"/>
<dbReference type="PANTHER" id="PTHR36840:SF1">
    <property type="entry name" value="BLL5714 PROTEIN"/>
    <property type="match status" value="1"/>
</dbReference>
<keyword evidence="1" id="KW-1133">Transmembrane helix</keyword>
<dbReference type="EMBL" id="CP073767">
    <property type="protein sequence ID" value="UWZ55750.1"/>
    <property type="molecule type" value="Genomic_DNA"/>
</dbReference>
<reference evidence="2" key="1">
    <citation type="submission" date="2021-04" db="EMBL/GenBank/DDBJ databases">
        <title>Dactylosporangium aurantiacum NRRL B-8018 full assembly.</title>
        <authorList>
            <person name="Hartkoorn R.C."/>
            <person name="Beaudoing E."/>
            <person name="Hot D."/>
        </authorList>
    </citation>
    <scope>NUCLEOTIDE SEQUENCE</scope>
    <source>
        <strain evidence="2">NRRL B-8018</strain>
    </source>
</reference>
<name>A0A9Q9MID6_9ACTN</name>
<feature type="transmembrane region" description="Helical" evidence="1">
    <location>
        <begin position="135"/>
        <end position="154"/>
    </location>
</feature>
<accession>A0A9Q9MID6</accession>
<feature type="transmembrane region" description="Helical" evidence="1">
    <location>
        <begin position="329"/>
        <end position="352"/>
    </location>
</feature>
<protein>
    <submittedName>
        <fullName evidence="2">Low temperature requirement protein A</fullName>
    </submittedName>
</protein>
<feature type="transmembrane region" description="Helical" evidence="1">
    <location>
        <begin position="99"/>
        <end position="123"/>
    </location>
</feature>